<dbReference type="PANTHER" id="PTHR46148:SF52">
    <property type="entry name" value="OS04G0603800 PROTEIN"/>
    <property type="match status" value="1"/>
</dbReference>
<dbReference type="Proteomes" id="UP001652660">
    <property type="component" value="Chromosome 9c"/>
</dbReference>
<gene>
    <name evidence="3" type="primary">LOC140014190</name>
</gene>
<feature type="domain" description="Tf2-1-like SH3-like" evidence="1">
    <location>
        <begin position="2"/>
        <end position="43"/>
    </location>
</feature>
<dbReference type="GeneID" id="140014190"/>
<dbReference type="InterPro" id="IPR016197">
    <property type="entry name" value="Chromo-like_dom_sf"/>
</dbReference>
<evidence type="ECO:0000259" key="1">
    <source>
        <dbReference type="Pfam" id="PF24626"/>
    </source>
</evidence>
<evidence type="ECO:0000313" key="3">
    <source>
        <dbReference type="RefSeq" id="XP_071920712.1"/>
    </source>
</evidence>
<name>A0ABM4VMF2_COFAR</name>
<keyword evidence="2" id="KW-1185">Reference proteome</keyword>
<sequence>MKLAAKYYGPYQVEKKIGSVAYRLKLPQGAAIHPIFHVSLLKPTTKGTPINSELPQVSDEGFYTTTPTAVLDRRMIDRDGQQVGQVLICWKNMNEEDATWEDLTVIQSQFLSFNSRD</sequence>
<organism evidence="2 3">
    <name type="scientific">Coffea arabica</name>
    <name type="common">Arabian coffee</name>
    <dbReference type="NCBI Taxonomy" id="13443"/>
    <lineage>
        <taxon>Eukaryota</taxon>
        <taxon>Viridiplantae</taxon>
        <taxon>Streptophyta</taxon>
        <taxon>Embryophyta</taxon>
        <taxon>Tracheophyta</taxon>
        <taxon>Spermatophyta</taxon>
        <taxon>Magnoliopsida</taxon>
        <taxon>eudicotyledons</taxon>
        <taxon>Gunneridae</taxon>
        <taxon>Pentapetalae</taxon>
        <taxon>asterids</taxon>
        <taxon>lamiids</taxon>
        <taxon>Gentianales</taxon>
        <taxon>Rubiaceae</taxon>
        <taxon>Ixoroideae</taxon>
        <taxon>Gardenieae complex</taxon>
        <taxon>Bertiereae - Coffeeae clade</taxon>
        <taxon>Coffeeae</taxon>
        <taxon>Coffea</taxon>
    </lineage>
</organism>
<evidence type="ECO:0000313" key="2">
    <source>
        <dbReference type="Proteomes" id="UP001652660"/>
    </source>
</evidence>
<proteinExistence type="predicted"/>
<accession>A0ABM4VMF2</accession>
<protein>
    <recommendedName>
        <fullName evidence="1">Tf2-1-like SH3-like domain-containing protein</fullName>
    </recommendedName>
</protein>
<dbReference type="InterPro" id="IPR056924">
    <property type="entry name" value="SH3_Tf2-1"/>
</dbReference>
<dbReference type="PANTHER" id="PTHR46148">
    <property type="entry name" value="CHROMO DOMAIN-CONTAINING PROTEIN"/>
    <property type="match status" value="1"/>
</dbReference>
<dbReference type="SUPFAM" id="SSF54160">
    <property type="entry name" value="Chromo domain-like"/>
    <property type="match status" value="1"/>
</dbReference>
<dbReference type="Pfam" id="PF24626">
    <property type="entry name" value="SH3_Tf2-1"/>
    <property type="match status" value="1"/>
</dbReference>
<reference evidence="3" key="1">
    <citation type="submission" date="2025-08" db="UniProtKB">
        <authorList>
            <consortium name="RefSeq"/>
        </authorList>
    </citation>
    <scope>IDENTIFICATION</scope>
    <source>
        <tissue evidence="3">Leaves</tissue>
    </source>
</reference>
<dbReference type="RefSeq" id="XP_071920712.1">
    <property type="nucleotide sequence ID" value="XM_072064611.1"/>
</dbReference>